<organism evidence="2 3">
    <name type="scientific">Austropuccinia psidii MF-1</name>
    <dbReference type="NCBI Taxonomy" id="1389203"/>
    <lineage>
        <taxon>Eukaryota</taxon>
        <taxon>Fungi</taxon>
        <taxon>Dikarya</taxon>
        <taxon>Basidiomycota</taxon>
        <taxon>Pucciniomycotina</taxon>
        <taxon>Pucciniomycetes</taxon>
        <taxon>Pucciniales</taxon>
        <taxon>Sphaerophragmiaceae</taxon>
        <taxon>Austropuccinia</taxon>
    </lineage>
</organism>
<feature type="compositionally biased region" description="Basic and acidic residues" evidence="1">
    <location>
        <begin position="47"/>
        <end position="62"/>
    </location>
</feature>
<feature type="compositionally biased region" description="Polar residues" evidence="1">
    <location>
        <begin position="9"/>
        <end position="40"/>
    </location>
</feature>
<protein>
    <submittedName>
        <fullName evidence="2">Uncharacterized protein</fullName>
    </submittedName>
</protein>
<gene>
    <name evidence="2" type="ORF">O181_000419</name>
</gene>
<proteinExistence type="predicted"/>
<keyword evidence="3" id="KW-1185">Reference proteome</keyword>
<name>A0A9Q3GAW9_9BASI</name>
<comment type="caution">
    <text evidence="2">The sequence shown here is derived from an EMBL/GenBank/DDBJ whole genome shotgun (WGS) entry which is preliminary data.</text>
</comment>
<feature type="region of interest" description="Disordered" evidence="1">
    <location>
        <begin position="1"/>
        <end position="86"/>
    </location>
</feature>
<evidence type="ECO:0000313" key="2">
    <source>
        <dbReference type="EMBL" id="MBW0460704.1"/>
    </source>
</evidence>
<reference evidence="2" key="1">
    <citation type="submission" date="2021-03" db="EMBL/GenBank/DDBJ databases">
        <title>Draft genome sequence of rust myrtle Austropuccinia psidii MF-1, a brazilian biotype.</title>
        <authorList>
            <person name="Quecine M.C."/>
            <person name="Pachon D.M.R."/>
            <person name="Bonatelli M.L."/>
            <person name="Correr F.H."/>
            <person name="Franceschini L.M."/>
            <person name="Leite T.F."/>
            <person name="Margarido G.R.A."/>
            <person name="Almeida C.A."/>
            <person name="Ferrarezi J.A."/>
            <person name="Labate C.A."/>
        </authorList>
    </citation>
    <scope>NUCLEOTIDE SEQUENCE</scope>
    <source>
        <strain evidence="2">MF-1</strain>
    </source>
</reference>
<accession>A0A9Q3GAW9</accession>
<evidence type="ECO:0000313" key="3">
    <source>
        <dbReference type="Proteomes" id="UP000765509"/>
    </source>
</evidence>
<evidence type="ECO:0000256" key="1">
    <source>
        <dbReference type="SAM" id="MobiDB-lite"/>
    </source>
</evidence>
<sequence length="86" mass="9513">MPGQHSPPGKNTRSQKNQAVLTPKTTALSECTPSFHQLSANVYRGPPMKEDTPPEEEVSRLEEAEDEEGEESVEEEESEETKVEAS</sequence>
<feature type="compositionally biased region" description="Acidic residues" evidence="1">
    <location>
        <begin position="63"/>
        <end position="79"/>
    </location>
</feature>
<dbReference type="AlphaFoldDB" id="A0A9Q3GAW9"/>
<dbReference type="Proteomes" id="UP000765509">
    <property type="component" value="Unassembled WGS sequence"/>
</dbReference>
<dbReference type="EMBL" id="AVOT02000049">
    <property type="protein sequence ID" value="MBW0460704.1"/>
    <property type="molecule type" value="Genomic_DNA"/>
</dbReference>